<dbReference type="Proteomes" id="UP000002256">
    <property type="component" value="Chromosome"/>
</dbReference>
<dbReference type="InterPro" id="IPR027417">
    <property type="entry name" value="P-loop_NTPase"/>
</dbReference>
<organism evidence="2 3">
    <name type="scientific">Rhizobium leguminosarum bv. trifolii (strain WSM1325)</name>
    <dbReference type="NCBI Taxonomy" id="395491"/>
    <lineage>
        <taxon>Bacteria</taxon>
        <taxon>Pseudomonadati</taxon>
        <taxon>Pseudomonadota</taxon>
        <taxon>Alphaproteobacteria</taxon>
        <taxon>Hyphomicrobiales</taxon>
        <taxon>Rhizobiaceae</taxon>
        <taxon>Rhizobium/Agrobacterium group</taxon>
        <taxon>Rhizobium</taxon>
    </lineage>
</organism>
<reference evidence="2 3" key="1">
    <citation type="journal article" date="2010" name="Stand. Genomic Sci.">
        <title>Complete genome sequence of Rhizobium leguminosarum bv. trifolii strain WSM1325, an effective microsymbiont of annual Mediterranean clovers.</title>
        <authorList>
            <person name="Reeve W."/>
            <person name="O'Hara G."/>
            <person name="Chain P."/>
            <person name="Ardley J."/>
            <person name="Brau L."/>
            <person name="Nandesena K."/>
            <person name="Tiwari R."/>
            <person name="Copeland A."/>
            <person name="Nolan M."/>
            <person name="Han C."/>
            <person name="Brettin T."/>
            <person name="Land M."/>
            <person name="Ovchinikova G."/>
            <person name="Ivanova N."/>
            <person name="Mavromatis K."/>
            <person name="Markowitz V."/>
            <person name="Kyrpides N."/>
            <person name="Melino V."/>
            <person name="Denton M."/>
            <person name="Yates R."/>
            <person name="Howieson J."/>
        </authorList>
    </citation>
    <scope>NUCLEOTIDE SEQUENCE [LARGE SCALE GENOMIC DNA]</scope>
    <source>
        <strain evidence="2 3">WSM1325</strain>
    </source>
</reference>
<dbReference type="EMBL" id="CP001622">
    <property type="protein sequence ID" value="ACS54507.1"/>
    <property type="molecule type" value="Genomic_DNA"/>
</dbReference>
<feature type="domain" description="Endonuclease GajA/Old nuclease/RecF-like AAA" evidence="1">
    <location>
        <begin position="1"/>
        <end position="91"/>
    </location>
</feature>
<dbReference type="HOGENOM" id="CLU_022180_1_0_5"/>
<evidence type="ECO:0000313" key="2">
    <source>
        <dbReference type="EMBL" id="ACS54507.1"/>
    </source>
</evidence>
<evidence type="ECO:0000259" key="1">
    <source>
        <dbReference type="Pfam" id="PF13175"/>
    </source>
</evidence>
<dbReference type="CDD" id="cd00267">
    <property type="entry name" value="ABC_ATPase"/>
    <property type="match status" value="1"/>
</dbReference>
<dbReference type="SUPFAM" id="SSF52540">
    <property type="entry name" value="P-loop containing nucleoside triphosphate hydrolases"/>
    <property type="match status" value="1"/>
</dbReference>
<proteinExistence type="predicted"/>
<sequence>MRLKSFSVSEFRSIIASGEITLGDVTCLVGKNEAGKTALLKALYKLSPMSTTDARFDVTDDYPRKDLGDYQHEVDEGVRGQAVPIRATFELTDAEVSSVANLFGPKALTSNVLTLEKSYDNRRVYSLDFNETEALKYVVSSAELESADLAAVGDVQTWKGLGNRLAELAASPTGAKLKMLVDKINDKGSGGGYYAYNSILSRSVPEFLYFDEYYQMVGHDNVEALIQRRDSEDLRPSDHPLLGLINLARLSLDDLISSKRTMEMVNKLEAAGNHLTRQILKYWSQNKHLQMKFDVREAMADDPVEMRSGHNIWGRVYDQVHWATTELSSRSRGFVWFFSFLAWYEDVKRARKNIILLLDEPGTSLHGRAQGDLLRYIEQELRPHHQVIYTTHSPFMVDPQHFDRVRIVQDRGIDSDDPLPREEDGTKVLENVFDASDDSLFPLQGALGYDISQTLFIGPNSLVVEGPSDLFYLRGMSSLLEREKRTGLSPEWTLTPVGGSSKIPTFVAMLAPQRGMNVAVLVDIQASDRQTVEGLYKKKLLDQKNVHTFADFTGLVESDVEDMFERDFYVNLVNEEFRGQLSSKITASKLNRNLPRVLRALEEHFQTSPLKSGQFGHYRPARYFAENLAVLTPKISEETKNRFEALFKKLNAQL</sequence>
<dbReference type="Pfam" id="PF13175">
    <property type="entry name" value="AAA_15"/>
    <property type="match status" value="2"/>
</dbReference>
<dbReference type="AlphaFoldDB" id="C6B088"/>
<name>C6B088_RHILS</name>
<feature type="domain" description="Endonuclease GajA/Old nuclease/RecF-like AAA" evidence="1">
    <location>
        <begin position="258"/>
        <end position="397"/>
    </location>
</feature>
<dbReference type="InterPro" id="IPR041685">
    <property type="entry name" value="AAA_GajA/Old/RecF-like"/>
</dbReference>
<dbReference type="PANTHER" id="PTHR43581">
    <property type="entry name" value="ATP/GTP PHOSPHATASE"/>
    <property type="match status" value="1"/>
</dbReference>
<evidence type="ECO:0000313" key="3">
    <source>
        <dbReference type="Proteomes" id="UP000002256"/>
    </source>
</evidence>
<dbReference type="InterPro" id="IPR051396">
    <property type="entry name" value="Bact_Antivir_Def_Nuclease"/>
</dbReference>
<dbReference type="OrthoDB" id="3322489at2"/>
<dbReference type="PANTHER" id="PTHR43581:SF4">
    <property type="entry name" value="ATP_GTP PHOSPHATASE"/>
    <property type="match status" value="1"/>
</dbReference>
<accession>C6B088</accession>
<dbReference type="Gene3D" id="3.40.50.300">
    <property type="entry name" value="P-loop containing nucleotide triphosphate hydrolases"/>
    <property type="match status" value="1"/>
</dbReference>
<protein>
    <recommendedName>
        <fullName evidence="1">Endonuclease GajA/Old nuclease/RecF-like AAA domain-containing protein</fullName>
    </recommendedName>
</protein>
<gene>
    <name evidence="2" type="ordered locus">Rleg_0196</name>
</gene>
<dbReference type="KEGG" id="rlg:Rleg_0196"/>